<dbReference type="EMBL" id="SAYD01000008">
    <property type="protein sequence ID" value="TXJ40544.1"/>
    <property type="molecule type" value="Genomic_DNA"/>
</dbReference>
<dbReference type="EMBL" id="SAYI01000023">
    <property type="protein sequence ID" value="TXJ53440.1"/>
    <property type="molecule type" value="Genomic_DNA"/>
</dbReference>
<dbReference type="RefSeq" id="WP_147547774.1">
    <property type="nucleotide sequence ID" value="NZ_SAYD01000008.1"/>
</dbReference>
<reference evidence="1" key="2">
    <citation type="submission" date="2019-01" db="EMBL/GenBank/DDBJ databases">
        <authorList>
            <person name="Thorell K."/>
        </authorList>
    </citation>
    <scope>NUCLEOTIDE SEQUENCE</scope>
    <source>
        <strain evidence="2">PC3053II</strain>
        <strain evidence="1">PC3997IV</strain>
    </source>
</reference>
<protein>
    <submittedName>
        <fullName evidence="1">Uncharacterized protein</fullName>
    </submittedName>
</protein>
<organism evidence="1 4">
    <name type="scientific">Brachyspira aalborgi</name>
    <dbReference type="NCBI Taxonomy" id="29522"/>
    <lineage>
        <taxon>Bacteria</taxon>
        <taxon>Pseudomonadati</taxon>
        <taxon>Spirochaetota</taxon>
        <taxon>Spirochaetia</taxon>
        <taxon>Brachyspirales</taxon>
        <taxon>Brachyspiraceae</taxon>
        <taxon>Brachyspira</taxon>
    </lineage>
</organism>
<reference evidence="3 4" key="1">
    <citation type="journal article" date="1992" name="Lakartidningen">
        <title>[Penicillin V and not amoxicillin is the first choice preparation in acute otitis].</title>
        <authorList>
            <person name="Kamme C."/>
            <person name="Lundgren K."/>
            <person name="Prellner K."/>
        </authorList>
    </citation>
    <scope>NUCLEOTIDE SEQUENCE [LARGE SCALE GENOMIC DNA]</scope>
    <source>
        <strain evidence="2 3">PC3053II</strain>
        <strain evidence="1 4">PC3997IV</strain>
    </source>
</reference>
<dbReference type="AlphaFoldDB" id="A0A5C8ETX2"/>
<evidence type="ECO:0000313" key="4">
    <source>
        <dbReference type="Proteomes" id="UP000325002"/>
    </source>
</evidence>
<name>A0A5C8ETX2_9SPIR</name>
<sequence length="132" mass="14982">MKFKIYFLFVLIFLSSCVNEISIGIPHTYNGHYRSRNYILNNDNFLFIRVFEGGLTIYFADENEVNIQGLGYTSISGFNVTGYSENMYAFETANMSGIVTFNGDKYSTITFSKFTSAPFSISKAVLDKINSF</sequence>
<dbReference type="Proteomes" id="UP000322327">
    <property type="component" value="Unassembled WGS sequence"/>
</dbReference>
<gene>
    <name evidence="2" type="ORF">EPJ76_12085</name>
    <name evidence="1" type="ORF">EPJ81_02485</name>
</gene>
<evidence type="ECO:0000313" key="3">
    <source>
        <dbReference type="Proteomes" id="UP000322327"/>
    </source>
</evidence>
<evidence type="ECO:0000313" key="2">
    <source>
        <dbReference type="EMBL" id="TXJ53440.1"/>
    </source>
</evidence>
<dbReference type="PROSITE" id="PS51257">
    <property type="entry name" value="PROKAR_LIPOPROTEIN"/>
    <property type="match status" value="1"/>
</dbReference>
<accession>A0A5C8ETX2</accession>
<proteinExistence type="predicted"/>
<comment type="caution">
    <text evidence="1">The sequence shown here is derived from an EMBL/GenBank/DDBJ whole genome shotgun (WGS) entry which is preliminary data.</text>
</comment>
<dbReference type="Proteomes" id="UP000325002">
    <property type="component" value="Unassembled WGS sequence"/>
</dbReference>
<evidence type="ECO:0000313" key="1">
    <source>
        <dbReference type="EMBL" id="TXJ40544.1"/>
    </source>
</evidence>